<feature type="region of interest" description="Disordered" evidence="10">
    <location>
        <begin position="36"/>
        <end position="183"/>
    </location>
</feature>
<keyword evidence="7" id="KW-0653">Protein transport</keyword>
<dbReference type="STRING" id="1307763.L21SP4_01112"/>
<evidence type="ECO:0000313" key="13">
    <source>
        <dbReference type="Proteomes" id="UP000035268"/>
    </source>
</evidence>
<dbReference type="InterPro" id="IPR037682">
    <property type="entry name" value="TonB_C"/>
</dbReference>
<dbReference type="PANTHER" id="PTHR33446:SF2">
    <property type="entry name" value="PROTEIN TONB"/>
    <property type="match status" value="1"/>
</dbReference>
<dbReference type="Gene3D" id="3.30.1150.10">
    <property type="match status" value="1"/>
</dbReference>
<feature type="compositionally biased region" description="Acidic residues" evidence="10">
    <location>
        <begin position="113"/>
        <end position="123"/>
    </location>
</feature>
<dbReference type="PANTHER" id="PTHR33446">
    <property type="entry name" value="PROTEIN TONB-RELATED"/>
    <property type="match status" value="1"/>
</dbReference>
<dbReference type="Proteomes" id="UP000035268">
    <property type="component" value="Chromosome"/>
</dbReference>
<dbReference type="PATRIC" id="fig|1609981.3.peg.1161"/>
<dbReference type="SUPFAM" id="SSF74653">
    <property type="entry name" value="TolA/TonB C-terminal domain"/>
    <property type="match status" value="1"/>
</dbReference>
<comment type="subcellular location">
    <subcellularLocation>
        <location evidence="1">Cell inner membrane</location>
        <topology evidence="1">Single-pass membrane protein</topology>
        <orientation evidence="1">Periplasmic side</orientation>
    </subcellularLocation>
</comment>
<evidence type="ECO:0000256" key="3">
    <source>
        <dbReference type="ARBA" id="ARBA00022448"/>
    </source>
</evidence>
<evidence type="ECO:0000256" key="4">
    <source>
        <dbReference type="ARBA" id="ARBA00022475"/>
    </source>
</evidence>
<keyword evidence="5" id="KW-0997">Cell inner membrane</keyword>
<dbReference type="InterPro" id="IPR006260">
    <property type="entry name" value="TonB/TolA_C"/>
</dbReference>
<reference evidence="12 13" key="2">
    <citation type="journal article" date="2016" name="ISME J.">
        <title>Characterization of the first cultured representative of Verrucomicrobia subdivision 5 indicates the proposal of a novel phylum.</title>
        <authorList>
            <person name="Spring S."/>
            <person name="Bunk B."/>
            <person name="Sproer C."/>
            <person name="Schumann P."/>
            <person name="Rohde M."/>
            <person name="Tindall B.J."/>
            <person name="Klenk H.P."/>
        </authorList>
    </citation>
    <scope>NUCLEOTIDE SEQUENCE [LARGE SCALE GENOMIC DNA]</scope>
    <source>
        <strain evidence="12 13">L21-Fru-AB</strain>
    </source>
</reference>
<evidence type="ECO:0000256" key="5">
    <source>
        <dbReference type="ARBA" id="ARBA00022519"/>
    </source>
</evidence>
<protein>
    <recommendedName>
        <fullName evidence="11">TonB C-terminal domain-containing protein</fullName>
    </recommendedName>
</protein>
<evidence type="ECO:0000313" key="12">
    <source>
        <dbReference type="EMBL" id="AKJ64364.1"/>
    </source>
</evidence>
<feature type="compositionally biased region" description="Pro residues" evidence="10">
    <location>
        <begin position="87"/>
        <end position="100"/>
    </location>
</feature>
<evidence type="ECO:0000256" key="1">
    <source>
        <dbReference type="ARBA" id="ARBA00004383"/>
    </source>
</evidence>
<keyword evidence="9" id="KW-0472">Membrane</keyword>
<reference evidence="13" key="1">
    <citation type="submission" date="2015-02" db="EMBL/GenBank/DDBJ databases">
        <title>Description and complete genome sequence of the first cultured representative of the subdivision 5 of the Verrucomicrobia phylum.</title>
        <authorList>
            <person name="Spring S."/>
            <person name="Bunk B."/>
            <person name="Sproer C."/>
            <person name="Klenk H.-P."/>
        </authorList>
    </citation>
    <scope>NUCLEOTIDE SEQUENCE [LARGE SCALE GENOMIC DNA]</scope>
    <source>
        <strain evidence="13">L21-Fru-AB</strain>
    </source>
</reference>
<keyword evidence="8" id="KW-1133">Transmembrane helix</keyword>
<dbReference type="GO" id="GO:0098797">
    <property type="term" value="C:plasma membrane protein complex"/>
    <property type="evidence" value="ECO:0007669"/>
    <property type="project" value="TreeGrafter"/>
</dbReference>
<keyword evidence="6" id="KW-0812">Transmembrane</keyword>
<dbReference type="KEGG" id="vbl:L21SP4_01112"/>
<keyword evidence="3" id="KW-0813">Transport</keyword>
<dbReference type="AlphaFoldDB" id="A0A0G3EJR1"/>
<keyword evidence="4" id="KW-1003">Cell membrane</keyword>
<comment type="similarity">
    <text evidence="2">Belongs to the TonB family.</text>
</comment>
<dbReference type="InterPro" id="IPR051045">
    <property type="entry name" value="TonB-dependent_transducer"/>
</dbReference>
<gene>
    <name evidence="12" type="ORF">L21SP4_01112</name>
</gene>
<evidence type="ECO:0000256" key="6">
    <source>
        <dbReference type="ARBA" id="ARBA00022692"/>
    </source>
</evidence>
<dbReference type="NCBIfam" id="TIGR01352">
    <property type="entry name" value="tonB_Cterm"/>
    <property type="match status" value="1"/>
</dbReference>
<dbReference type="GO" id="GO:0015031">
    <property type="term" value="P:protein transport"/>
    <property type="evidence" value="ECO:0007669"/>
    <property type="project" value="UniProtKB-KW"/>
</dbReference>
<evidence type="ECO:0000256" key="8">
    <source>
        <dbReference type="ARBA" id="ARBA00022989"/>
    </source>
</evidence>
<evidence type="ECO:0000256" key="10">
    <source>
        <dbReference type="SAM" id="MobiDB-lite"/>
    </source>
</evidence>
<organism evidence="12 13">
    <name type="scientific">Kiritimatiella glycovorans</name>
    <dbReference type="NCBI Taxonomy" id="1307763"/>
    <lineage>
        <taxon>Bacteria</taxon>
        <taxon>Pseudomonadati</taxon>
        <taxon>Kiritimatiellota</taxon>
        <taxon>Kiritimatiellia</taxon>
        <taxon>Kiritimatiellales</taxon>
        <taxon>Kiritimatiellaceae</taxon>
        <taxon>Kiritimatiella</taxon>
    </lineage>
</organism>
<dbReference type="PROSITE" id="PS52015">
    <property type="entry name" value="TONB_CTD"/>
    <property type="match status" value="1"/>
</dbReference>
<feature type="domain" description="TonB C-terminal" evidence="11">
    <location>
        <begin position="159"/>
        <end position="252"/>
    </location>
</feature>
<keyword evidence="13" id="KW-1185">Reference proteome</keyword>
<proteinExistence type="inferred from homology"/>
<dbReference type="GO" id="GO:0055085">
    <property type="term" value="P:transmembrane transport"/>
    <property type="evidence" value="ECO:0007669"/>
    <property type="project" value="InterPro"/>
</dbReference>
<dbReference type="GO" id="GO:0031992">
    <property type="term" value="F:energy transducer activity"/>
    <property type="evidence" value="ECO:0007669"/>
    <property type="project" value="TreeGrafter"/>
</dbReference>
<evidence type="ECO:0000256" key="7">
    <source>
        <dbReference type="ARBA" id="ARBA00022927"/>
    </source>
</evidence>
<dbReference type="EMBL" id="CP010904">
    <property type="protein sequence ID" value="AKJ64364.1"/>
    <property type="molecule type" value="Genomic_DNA"/>
</dbReference>
<feature type="compositionally biased region" description="Basic and acidic residues" evidence="10">
    <location>
        <begin position="52"/>
        <end position="86"/>
    </location>
</feature>
<dbReference type="Pfam" id="PF03544">
    <property type="entry name" value="TonB_C"/>
    <property type="match status" value="1"/>
</dbReference>
<evidence type="ECO:0000259" key="11">
    <source>
        <dbReference type="PROSITE" id="PS52015"/>
    </source>
</evidence>
<name>A0A0G3EJR1_9BACT</name>
<feature type="compositionally biased region" description="Basic and acidic residues" evidence="10">
    <location>
        <begin position="103"/>
        <end position="112"/>
    </location>
</feature>
<accession>A0A0G3EJR1</accession>
<evidence type="ECO:0000256" key="2">
    <source>
        <dbReference type="ARBA" id="ARBA00006555"/>
    </source>
</evidence>
<sequence length="252" mass="27468">MSAALAVSAGLHVLAYRWAPPSSRVSPPEAELAAGRTVLTMRLAPSAPADQSQKDRRAPEKAEETESAARPEQTRKAEPEPARETDPPPQHTSPKQPPPEQNETERPERTEPAADDVEPEPSPDEPRERPDPAPAEPAVEEDSPNPQAEASASSAAPQGTERPAPVEGRIVPDYPLLSRKRGEEGTVTLEVHVSAEGKPERVTVSDGSGHRRLDRAAVRAVRRTSFRPARRNGRPVPMTYTQRITFRLEKSP</sequence>
<evidence type="ECO:0000256" key="9">
    <source>
        <dbReference type="ARBA" id="ARBA00023136"/>
    </source>
</evidence>